<dbReference type="OrthoDB" id="8909581at2"/>
<organism evidence="1 2">
    <name type="scientific">Chitinophaga rupis</name>
    <dbReference type="NCBI Taxonomy" id="573321"/>
    <lineage>
        <taxon>Bacteria</taxon>
        <taxon>Pseudomonadati</taxon>
        <taxon>Bacteroidota</taxon>
        <taxon>Chitinophagia</taxon>
        <taxon>Chitinophagales</taxon>
        <taxon>Chitinophagaceae</taxon>
        <taxon>Chitinophaga</taxon>
    </lineage>
</organism>
<dbReference type="AlphaFoldDB" id="A0A1H7T2Q4"/>
<accession>A0A1H7T2Q4</accession>
<dbReference type="PANTHER" id="PTHR40257">
    <property type="match status" value="1"/>
</dbReference>
<dbReference type="EMBL" id="FOBB01000002">
    <property type="protein sequence ID" value="SEL79202.1"/>
    <property type="molecule type" value="Genomic_DNA"/>
</dbReference>
<dbReference type="PANTHER" id="PTHR40257:SF1">
    <property type="entry name" value="DUF1330 DOMAIN-CONTAINING PROTEIN"/>
    <property type="match status" value="1"/>
</dbReference>
<protein>
    <recommendedName>
        <fullName evidence="3">DUF1330 domain-containing protein</fullName>
    </recommendedName>
</protein>
<reference evidence="1 2" key="1">
    <citation type="submission" date="2016-10" db="EMBL/GenBank/DDBJ databases">
        <authorList>
            <person name="de Groot N.N."/>
        </authorList>
    </citation>
    <scope>NUCLEOTIDE SEQUENCE [LARGE SCALE GENOMIC DNA]</scope>
    <source>
        <strain evidence="1 2">DSM 21039</strain>
    </source>
</reference>
<dbReference type="STRING" id="573321.SAMN04488505_1021125"/>
<evidence type="ECO:0000313" key="1">
    <source>
        <dbReference type="EMBL" id="SEL79202.1"/>
    </source>
</evidence>
<proteinExistence type="predicted"/>
<name>A0A1H7T2Q4_9BACT</name>
<dbReference type="SUPFAM" id="SSF54909">
    <property type="entry name" value="Dimeric alpha+beta barrel"/>
    <property type="match status" value="1"/>
</dbReference>
<dbReference type="RefSeq" id="WP_089911574.1">
    <property type="nucleotide sequence ID" value="NZ_FOBB01000002.1"/>
</dbReference>
<keyword evidence="2" id="KW-1185">Reference proteome</keyword>
<dbReference type="InterPro" id="IPR011008">
    <property type="entry name" value="Dimeric_a/b-barrel"/>
</dbReference>
<gene>
    <name evidence="1" type="ORF">SAMN04488505_1021125</name>
</gene>
<evidence type="ECO:0008006" key="3">
    <source>
        <dbReference type="Google" id="ProtNLM"/>
    </source>
</evidence>
<dbReference type="Proteomes" id="UP000198984">
    <property type="component" value="Unassembled WGS sequence"/>
</dbReference>
<sequence length="139" mass="15460">MVTATKINEAAVQSATNTGKDDGPVFMVNFLRFKERAEYDDPAQGAPCPGREAYFERYVPAFRNIAASEGINVFFVSNVQSILVAPEGELWDVVGIVEYPSFAAFRRITECAAYYADALPHRNAALENWRLIKTSKMVS</sequence>
<dbReference type="Gene3D" id="3.30.70.100">
    <property type="match status" value="1"/>
</dbReference>
<evidence type="ECO:0000313" key="2">
    <source>
        <dbReference type="Proteomes" id="UP000198984"/>
    </source>
</evidence>